<dbReference type="SUPFAM" id="SSF51430">
    <property type="entry name" value="NAD(P)-linked oxidoreductase"/>
    <property type="match status" value="1"/>
</dbReference>
<dbReference type="EMBL" id="CP045096">
    <property type="protein sequence ID" value="QFQ99411.1"/>
    <property type="molecule type" value="Genomic_DNA"/>
</dbReference>
<dbReference type="AlphaFoldDB" id="A0A5P8K8H9"/>
<dbReference type="Gene3D" id="3.20.20.100">
    <property type="entry name" value="NADP-dependent oxidoreductase domain"/>
    <property type="match status" value="1"/>
</dbReference>
<dbReference type="InterPro" id="IPR020471">
    <property type="entry name" value="AKR"/>
</dbReference>
<accession>A0A5P8K8H9</accession>
<dbReference type="KEGG" id="sphv:F9278_28300"/>
<evidence type="ECO:0000256" key="1">
    <source>
        <dbReference type="ARBA" id="ARBA00023002"/>
    </source>
</evidence>
<dbReference type="GO" id="GO:0005737">
    <property type="term" value="C:cytoplasm"/>
    <property type="evidence" value="ECO:0007669"/>
    <property type="project" value="TreeGrafter"/>
</dbReference>
<feature type="domain" description="NADP-dependent oxidoreductase" evidence="2">
    <location>
        <begin position="15"/>
        <end position="307"/>
    </location>
</feature>
<dbReference type="GO" id="GO:0016491">
    <property type="term" value="F:oxidoreductase activity"/>
    <property type="evidence" value="ECO:0007669"/>
    <property type="project" value="UniProtKB-KW"/>
</dbReference>
<dbReference type="InterPro" id="IPR023210">
    <property type="entry name" value="NADP_OxRdtase_dom"/>
</dbReference>
<proteinExistence type="predicted"/>
<dbReference type="Proteomes" id="UP000327294">
    <property type="component" value="Chromosome"/>
</dbReference>
<dbReference type="InterPro" id="IPR036812">
    <property type="entry name" value="NAD(P)_OxRdtase_dom_sf"/>
</dbReference>
<dbReference type="InterPro" id="IPR050791">
    <property type="entry name" value="Aldo-Keto_reductase"/>
</dbReference>
<dbReference type="RefSeq" id="WP_152170836.1">
    <property type="nucleotide sequence ID" value="NZ_CP045096.1"/>
</dbReference>
<evidence type="ECO:0000259" key="2">
    <source>
        <dbReference type="Pfam" id="PF00248"/>
    </source>
</evidence>
<dbReference type="Pfam" id="PF00248">
    <property type="entry name" value="Aldo_ket_red"/>
    <property type="match status" value="1"/>
</dbReference>
<reference evidence="3 4" key="1">
    <citation type="submission" date="2019-10" db="EMBL/GenBank/DDBJ databases">
        <title>Streptomyces sp. strain GY16 isolated from leaves of Broussonetia papyrifera.</title>
        <authorList>
            <person name="Mo P."/>
        </authorList>
    </citation>
    <scope>NUCLEOTIDE SEQUENCE [LARGE SCALE GENOMIC DNA]</scope>
    <source>
        <strain evidence="3 4">GY16</strain>
    </source>
</reference>
<gene>
    <name evidence="3" type="ORF">F9278_28300</name>
</gene>
<evidence type="ECO:0000313" key="4">
    <source>
        <dbReference type="Proteomes" id="UP000327294"/>
    </source>
</evidence>
<dbReference type="PANTHER" id="PTHR43625:SF40">
    <property type="entry name" value="ALDO-KETO REDUCTASE YAKC [NADP(+)]"/>
    <property type="match status" value="1"/>
</dbReference>
<dbReference type="PANTHER" id="PTHR43625">
    <property type="entry name" value="AFLATOXIN B1 ALDEHYDE REDUCTASE"/>
    <property type="match status" value="1"/>
</dbReference>
<keyword evidence="4" id="KW-1185">Reference proteome</keyword>
<name>A0A5P8K8H9_9ACTN</name>
<protein>
    <submittedName>
        <fullName evidence="3">Aldo/keto reductase</fullName>
    </submittedName>
</protein>
<sequence length="337" mass="37180">MWETELADGFSVSVLGLGCSSMSHGYGPEQRDNDESIRVIRRAVELGVTLFDTADVYGPYVNEELLGRALGRRRHEVKIATKCGLVVRPDSKFSRNGRPEYLRQACEGSLRRLRTDVIDLYQLHRVDPEVPLAETWGALGELVTEGKVRGLGISHATLEELKEIHAVFPLTTVQYELSVWAPQNRRDILPWCRSNKVGFLAFAPIGRGYLSGRLAHKSLQSGDSRMRDPRFAEEAMRSNEAIVEGLRAVCARHSGATPSQVAIAWALAQGPGVVPIPGTRHLHWLEENVAAACLRLSDEDLRDLDSLPNAMGEMHWDGVRADSAHDDATRSVSSGPA</sequence>
<keyword evidence="1" id="KW-0560">Oxidoreductase</keyword>
<organism evidence="3 4">
    <name type="scientific">Streptomyces phaeolivaceus</name>
    <dbReference type="NCBI Taxonomy" id="2653200"/>
    <lineage>
        <taxon>Bacteria</taxon>
        <taxon>Bacillati</taxon>
        <taxon>Actinomycetota</taxon>
        <taxon>Actinomycetes</taxon>
        <taxon>Kitasatosporales</taxon>
        <taxon>Streptomycetaceae</taxon>
        <taxon>Streptomyces</taxon>
    </lineage>
</organism>
<dbReference type="PRINTS" id="PR00069">
    <property type="entry name" value="ALDKETRDTASE"/>
</dbReference>
<evidence type="ECO:0000313" key="3">
    <source>
        <dbReference type="EMBL" id="QFQ99411.1"/>
    </source>
</evidence>